<keyword evidence="2" id="KW-1185">Reference proteome</keyword>
<dbReference type="STRING" id="659014.SAMN04487996_11691"/>
<gene>
    <name evidence="1" type="ORF">SAMN04487996_11691</name>
</gene>
<sequence length="257" mass="27858">MGVVFLLTSCEKVVELDYKGNQSRIVIEGNISNQPGPYIVKIRKSVALTQTGAYPTVDNAVVIISDNAGHADTLIAQGNGTYLTRKLQGMEGRTYTLAITAENQSYAAQSTMPERVPFDGIKVEEVIFGGETEFNIIPEYVDPAQKGNNYRFELSANDKLMNQHFVQNDEVKNGLKNTARLELSDDEDLKLKRGDVITLKMQCVDAKVALYYKTLALIGDSGPGGGITPNNPPGNISNGALGVFSAHTSETKSITIP</sequence>
<reference evidence="2" key="1">
    <citation type="submission" date="2016-10" db="EMBL/GenBank/DDBJ databases">
        <authorList>
            <person name="Varghese N."/>
            <person name="Submissions S."/>
        </authorList>
    </citation>
    <scope>NUCLEOTIDE SEQUENCE [LARGE SCALE GENOMIC DNA]</scope>
    <source>
        <strain evidence="2">DSM 25329</strain>
    </source>
</reference>
<organism evidence="1 2">
    <name type="scientific">Dyadobacter soli</name>
    <dbReference type="NCBI Taxonomy" id="659014"/>
    <lineage>
        <taxon>Bacteria</taxon>
        <taxon>Pseudomonadati</taxon>
        <taxon>Bacteroidota</taxon>
        <taxon>Cytophagia</taxon>
        <taxon>Cytophagales</taxon>
        <taxon>Spirosomataceae</taxon>
        <taxon>Dyadobacter</taxon>
    </lineage>
</organism>
<dbReference type="AlphaFoldDB" id="A0A1G7SF66"/>
<evidence type="ECO:0000313" key="2">
    <source>
        <dbReference type="Proteomes" id="UP000198748"/>
    </source>
</evidence>
<accession>A0A1G7SF66</accession>
<dbReference type="Pfam" id="PF14054">
    <property type="entry name" value="DUF4249"/>
    <property type="match status" value="1"/>
</dbReference>
<dbReference type="InterPro" id="IPR025345">
    <property type="entry name" value="DUF4249"/>
</dbReference>
<dbReference type="Proteomes" id="UP000198748">
    <property type="component" value="Unassembled WGS sequence"/>
</dbReference>
<name>A0A1G7SF66_9BACT</name>
<evidence type="ECO:0000313" key="1">
    <source>
        <dbReference type="EMBL" id="SDG21705.1"/>
    </source>
</evidence>
<evidence type="ECO:0008006" key="3">
    <source>
        <dbReference type="Google" id="ProtNLM"/>
    </source>
</evidence>
<protein>
    <recommendedName>
        <fullName evidence="3">DUF4249 domain-containing protein</fullName>
    </recommendedName>
</protein>
<dbReference type="EMBL" id="FNAN01000016">
    <property type="protein sequence ID" value="SDG21705.1"/>
    <property type="molecule type" value="Genomic_DNA"/>
</dbReference>
<proteinExistence type="predicted"/>